<keyword evidence="2" id="KW-1185">Reference proteome</keyword>
<accession>A0A5B9P699</accession>
<organism evidence="1 2">
    <name type="scientific">Mariniblastus fucicola</name>
    <dbReference type="NCBI Taxonomy" id="980251"/>
    <lineage>
        <taxon>Bacteria</taxon>
        <taxon>Pseudomonadati</taxon>
        <taxon>Planctomycetota</taxon>
        <taxon>Planctomycetia</taxon>
        <taxon>Pirellulales</taxon>
        <taxon>Pirellulaceae</taxon>
        <taxon>Mariniblastus</taxon>
    </lineage>
</organism>
<dbReference type="Proteomes" id="UP000322214">
    <property type="component" value="Chromosome"/>
</dbReference>
<dbReference type="KEGG" id="mff:MFFC18_02980"/>
<evidence type="ECO:0000313" key="1">
    <source>
        <dbReference type="EMBL" id="QEG20450.1"/>
    </source>
</evidence>
<dbReference type="AlphaFoldDB" id="A0A5B9P699"/>
<dbReference type="EMBL" id="CP042912">
    <property type="protein sequence ID" value="QEG20450.1"/>
    <property type="molecule type" value="Genomic_DNA"/>
</dbReference>
<proteinExistence type="predicted"/>
<name>A0A5B9P699_9BACT</name>
<dbReference type="STRING" id="980251.GCA_001642875_04532"/>
<sequence length="67" mass="7963" precursor="true">MLAARLKFLRELDLDPQTRITFRHPNRASMVAVFLCPSRRVLTPPRGRQLQWSYDHVLQQARFEISQ</sequence>
<evidence type="ECO:0000313" key="2">
    <source>
        <dbReference type="Proteomes" id="UP000322214"/>
    </source>
</evidence>
<reference evidence="1 2" key="1">
    <citation type="submission" date="2019-08" db="EMBL/GenBank/DDBJ databases">
        <title>Deep-cultivation of Planctomycetes and their phenomic and genomic characterization uncovers novel biology.</title>
        <authorList>
            <person name="Wiegand S."/>
            <person name="Jogler M."/>
            <person name="Boedeker C."/>
            <person name="Pinto D."/>
            <person name="Vollmers J."/>
            <person name="Rivas-Marin E."/>
            <person name="Kohn T."/>
            <person name="Peeters S.H."/>
            <person name="Heuer A."/>
            <person name="Rast P."/>
            <person name="Oberbeckmann S."/>
            <person name="Bunk B."/>
            <person name="Jeske O."/>
            <person name="Meyerdierks A."/>
            <person name="Storesund J.E."/>
            <person name="Kallscheuer N."/>
            <person name="Luecker S."/>
            <person name="Lage O.M."/>
            <person name="Pohl T."/>
            <person name="Merkel B.J."/>
            <person name="Hornburger P."/>
            <person name="Mueller R.-W."/>
            <person name="Bruemmer F."/>
            <person name="Labrenz M."/>
            <person name="Spormann A.M."/>
            <person name="Op den Camp H."/>
            <person name="Overmann J."/>
            <person name="Amann R."/>
            <person name="Jetten M.S.M."/>
            <person name="Mascher T."/>
            <person name="Medema M.H."/>
            <person name="Devos D.P."/>
            <person name="Kaster A.-K."/>
            <person name="Ovreas L."/>
            <person name="Rohde M."/>
            <person name="Galperin M.Y."/>
            <person name="Jogler C."/>
        </authorList>
    </citation>
    <scope>NUCLEOTIDE SEQUENCE [LARGE SCALE GENOMIC DNA]</scope>
    <source>
        <strain evidence="1 2">FC18</strain>
    </source>
</reference>
<gene>
    <name evidence="1" type="ORF">MFFC18_02980</name>
</gene>
<protein>
    <submittedName>
        <fullName evidence="1">Uncharacterized protein</fullName>
    </submittedName>
</protein>